<evidence type="ECO:0008006" key="6">
    <source>
        <dbReference type="Google" id="ProtNLM"/>
    </source>
</evidence>
<dbReference type="PANTHER" id="PTHR44099">
    <property type="entry name" value="RABCONNECTIN-3B, ISOFORM A"/>
    <property type="match status" value="1"/>
</dbReference>
<dbReference type="AlphaFoldDB" id="A0A7R9C389"/>
<accession>A0A7R9C389</accession>
<dbReference type="GO" id="GO:0005737">
    <property type="term" value="C:cytoplasm"/>
    <property type="evidence" value="ECO:0007669"/>
    <property type="project" value="TreeGrafter"/>
</dbReference>
<dbReference type="InterPro" id="IPR019775">
    <property type="entry name" value="WD40_repeat_CS"/>
</dbReference>
<gene>
    <name evidence="4" type="ORF">NMOB1V02_LOCUS12943</name>
</gene>
<evidence type="ECO:0000313" key="4">
    <source>
        <dbReference type="EMBL" id="CAD7285341.1"/>
    </source>
</evidence>
<dbReference type="OrthoDB" id="338622at2759"/>
<dbReference type="InterPro" id="IPR015943">
    <property type="entry name" value="WD40/YVTN_repeat-like_dom_sf"/>
</dbReference>
<evidence type="ECO:0000313" key="5">
    <source>
        <dbReference type="Proteomes" id="UP000678499"/>
    </source>
</evidence>
<evidence type="ECO:0000256" key="1">
    <source>
        <dbReference type="ARBA" id="ARBA00022574"/>
    </source>
</evidence>
<reference evidence="4" key="1">
    <citation type="submission" date="2020-11" db="EMBL/GenBank/DDBJ databases">
        <authorList>
            <person name="Tran Van P."/>
        </authorList>
    </citation>
    <scope>NUCLEOTIDE SEQUENCE</scope>
</reference>
<dbReference type="PANTHER" id="PTHR44099:SF4">
    <property type="entry name" value="RABCONNECTIN-3B, ISOFORM A"/>
    <property type="match status" value="1"/>
</dbReference>
<feature type="repeat" description="WD" evidence="3">
    <location>
        <begin position="249"/>
        <end position="290"/>
    </location>
</feature>
<evidence type="ECO:0000256" key="3">
    <source>
        <dbReference type="PROSITE-ProRule" id="PRU00221"/>
    </source>
</evidence>
<protein>
    <recommendedName>
        <fullName evidence="6">WD repeat domain 7</fullName>
    </recommendedName>
</protein>
<name>A0A7R9C389_9CRUS</name>
<dbReference type="EMBL" id="CAJPEX010013642">
    <property type="protein sequence ID" value="CAG0925493.1"/>
    <property type="molecule type" value="Genomic_DNA"/>
</dbReference>
<sequence length="290" mass="32142">MVKNDTAHYCPPRFVFAVMPERGQLQRYLIRADCAGRLAVWNVPEVSAKEISQMKQEPFASLPNVEPKSSLSLQEAFDRAFPSPPGILDQIERDPQHPNQRITCSLFIPSQGRLVCGTNDGQIVMVSATHTIMLHLLSGKHQGIDGWPVHQVFLGHAAKVTTLVYPHNQHSRYDPSHLVSGSADFCVYLWDLGTGALLYKFCVQGGEITQLIVPPPDCGTRILNCVCSVSSDHSVALLSLKERKCIMLASRHIFPVVTIKWRPAADYMVVACTDGSVSVWEMETSECDTI</sequence>
<dbReference type="SUPFAM" id="SSF50978">
    <property type="entry name" value="WD40 repeat-like"/>
    <property type="match status" value="1"/>
</dbReference>
<dbReference type="InterPro" id="IPR001680">
    <property type="entry name" value="WD40_rpt"/>
</dbReference>
<dbReference type="Proteomes" id="UP000678499">
    <property type="component" value="Unassembled WGS sequence"/>
</dbReference>
<dbReference type="EMBL" id="OA895679">
    <property type="protein sequence ID" value="CAD7285341.1"/>
    <property type="molecule type" value="Genomic_DNA"/>
</dbReference>
<keyword evidence="1 3" id="KW-0853">WD repeat</keyword>
<dbReference type="PROSITE" id="PS00678">
    <property type="entry name" value="WD_REPEATS_1"/>
    <property type="match status" value="1"/>
</dbReference>
<organism evidence="4">
    <name type="scientific">Notodromas monacha</name>
    <dbReference type="NCBI Taxonomy" id="399045"/>
    <lineage>
        <taxon>Eukaryota</taxon>
        <taxon>Metazoa</taxon>
        <taxon>Ecdysozoa</taxon>
        <taxon>Arthropoda</taxon>
        <taxon>Crustacea</taxon>
        <taxon>Oligostraca</taxon>
        <taxon>Ostracoda</taxon>
        <taxon>Podocopa</taxon>
        <taxon>Podocopida</taxon>
        <taxon>Cypridocopina</taxon>
        <taxon>Cypridoidea</taxon>
        <taxon>Cyprididae</taxon>
        <taxon>Notodromas</taxon>
    </lineage>
</organism>
<dbReference type="Gene3D" id="2.130.10.10">
    <property type="entry name" value="YVTN repeat-like/Quinoprotein amine dehydrogenase"/>
    <property type="match status" value="1"/>
</dbReference>
<dbReference type="InterPro" id="IPR049916">
    <property type="entry name" value="WDR72-like"/>
</dbReference>
<dbReference type="PROSITE" id="PS50082">
    <property type="entry name" value="WD_REPEATS_2"/>
    <property type="match status" value="2"/>
</dbReference>
<evidence type="ECO:0000256" key="2">
    <source>
        <dbReference type="ARBA" id="ARBA00022737"/>
    </source>
</evidence>
<dbReference type="Pfam" id="PF00400">
    <property type="entry name" value="WD40"/>
    <property type="match status" value="2"/>
</dbReference>
<keyword evidence="5" id="KW-1185">Reference proteome</keyword>
<proteinExistence type="predicted"/>
<feature type="repeat" description="WD" evidence="3">
    <location>
        <begin position="153"/>
        <end position="200"/>
    </location>
</feature>
<dbReference type="InterPro" id="IPR036322">
    <property type="entry name" value="WD40_repeat_dom_sf"/>
</dbReference>
<dbReference type="SMART" id="SM00320">
    <property type="entry name" value="WD40"/>
    <property type="match status" value="4"/>
</dbReference>
<feature type="non-terminal residue" evidence="4">
    <location>
        <position position="290"/>
    </location>
</feature>
<keyword evidence="2" id="KW-0677">Repeat</keyword>
<dbReference type="PROSITE" id="PS50294">
    <property type="entry name" value="WD_REPEATS_REGION"/>
    <property type="match status" value="1"/>
</dbReference>